<evidence type="ECO:0000313" key="2">
    <source>
        <dbReference type="Proteomes" id="UP000269001"/>
    </source>
</evidence>
<evidence type="ECO:0008006" key="3">
    <source>
        <dbReference type="Google" id="ProtNLM"/>
    </source>
</evidence>
<protein>
    <recommendedName>
        <fullName evidence="3">DUF4157 domain-containing protein</fullName>
    </recommendedName>
</protein>
<keyword evidence="2" id="KW-1185">Reference proteome</keyword>
<name>A0A3A8EDZ7_9GAMM</name>
<organism evidence="1 2">
    <name type="scientific">Acinetobacter guerrae</name>
    <dbReference type="NCBI Taxonomy" id="1843371"/>
    <lineage>
        <taxon>Bacteria</taxon>
        <taxon>Pseudomonadati</taxon>
        <taxon>Pseudomonadota</taxon>
        <taxon>Gammaproteobacteria</taxon>
        <taxon>Moraxellales</taxon>
        <taxon>Moraxellaceae</taxon>
        <taxon>Acinetobacter</taxon>
    </lineage>
</organism>
<dbReference type="Proteomes" id="UP000269001">
    <property type="component" value="Unassembled WGS sequence"/>
</dbReference>
<comment type="caution">
    <text evidence="1">The sequence shown here is derived from an EMBL/GenBank/DDBJ whole genome shotgun (WGS) entry which is preliminary data.</text>
</comment>
<reference evidence="1 2" key="1">
    <citation type="submission" date="2018-09" db="EMBL/GenBank/DDBJ databases">
        <title>The draft genome of Acinetobacter spp. strains.</title>
        <authorList>
            <person name="Qin J."/>
            <person name="Feng Y."/>
            <person name="Zong Z."/>
        </authorList>
    </citation>
    <scope>NUCLEOTIDE SEQUENCE [LARGE SCALE GENOMIC DNA]</scope>
    <source>
        <strain evidence="1 2">WCHAc060096</strain>
    </source>
</reference>
<accession>A0A3A8EDZ7</accession>
<gene>
    <name evidence="1" type="ORF">D7V21_09835</name>
</gene>
<dbReference type="EMBL" id="RAXU01000011">
    <property type="protein sequence ID" value="RKG33117.1"/>
    <property type="molecule type" value="Genomic_DNA"/>
</dbReference>
<sequence>MLTLLKNAIKLINYNFFATFKSLMIFIISQKKICLSSVADSLKIWFIHEMTHVWQYQLGLKNWWHGIVHGCKLDYSIEEFSKDLQHNKERAYNTDISGRDSSKNFNEFNMEQQAVIIELWFDAMYLQSYPNNKTAKHHIQGIKLQGYLMNILQKFLKNPKDKSLLPENH</sequence>
<dbReference type="RefSeq" id="WP_120370330.1">
    <property type="nucleotide sequence ID" value="NZ_RAXU01000011.1"/>
</dbReference>
<dbReference type="AlphaFoldDB" id="A0A3A8EDZ7"/>
<evidence type="ECO:0000313" key="1">
    <source>
        <dbReference type="EMBL" id="RKG33117.1"/>
    </source>
</evidence>
<proteinExistence type="predicted"/>